<evidence type="ECO:0000313" key="2">
    <source>
        <dbReference type="Proteomes" id="UP001209276"/>
    </source>
</evidence>
<organism evidence="1 2">
    <name type="scientific">Paenibacillus thiaminolyticus</name>
    <name type="common">Bacillus thiaminolyticus</name>
    <dbReference type="NCBI Taxonomy" id="49283"/>
    <lineage>
        <taxon>Bacteria</taxon>
        <taxon>Bacillati</taxon>
        <taxon>Bacillota</taxon>
        <taxon>Bacilli</taxon>
        <taxon>Bacillales</taxon>
        <taxon>Paenibacillaceae</taxon>
        <taxon>Paenibacillus</taxon>
    </lineage>
</organism>
<accession>A0ABT4FW25</accession>
<keyword evidence="2" id="KW-1185">Reference proteome</keyword>
<protein>
    <submittedName>
        <fullName evidence="1">Uncharacterized protein</fullName>
    </submittedName>
</protein>
<dbReference type="RefSeq" id="WP_244194292.1">
    <property type="nucleotide sequence ID" value="NZ_CABMNB010000036.1"/>
</dbReference>
<sequence>MRRCCRSPHTLICLMPRCGGREGGLENEVLIQFEFAIDQSVEGLQSLEFLAWFVRDYARGGKKIQLRPFALPPETPYARHWGRR</sequence>
<evidence type="ECO:0000313" key="1">
    <source>
        <dbReference type="EMBL" id="MCY9608364.1"/>
    </source>
</evidence>
<name>A0ABT4FW25_PANTH</name>
<dbReference type="Proteomes" id="UP001209276">
    <property type="component" value="Unassembled WGS sequence"/>
</dbReference>
<comment type="caution">
    <text evidence="1">The sequence shown here is derived from an EMBL/GenBank/DDBJ whole genome shotgun (WGS) entry which is preliminary data.</text>
</comment>
<reference evidence="1 2" key="1">
    <citation type="submission" date="2022-05" db="EMBL/GenBank/DDBJ databases">
        <title>Genome Sequencing of Bee-Associated Microbes.</title>
        <authorList>
            <person name="Dunlap C."/>
        </authorList>
    </citation>
    <scope>NUCLEOTIDE SEQUENCE [LARGE SCALE GENOMIC DNA]</scope>
    <source>
        <strain evidence="1 2">NRRL B-14613</strain>
    </source>
</reference>
<gene>
    <name evidence="1" type="ORF">M5W83_14540</name>
</gene>
<dbReference type="GeneID" id="77000144"/>
<proteinExistence type="predicted"/>
<dbReference type="EMBL" id="JAMDMM010000025">
    <property type="protein sequence ID" value="MCY9608364.1"/>
    <property type="molecule type" value="Genomic_DNA"/>
</dbReference>